<keyword evidence="3" id="KW-1185">Reference proteome</keyword>
<protein>
    <submittedName>
        <fullName evidence="2">Uncharacterized protein</fullName>
    </submittedName>
</protein>
<sequence length="94" mass="11073">MKLIILLQQLINTSFEKYKNKFFFPMLSNMIISMALFSYFGTSLSDVSNLAQRQALIQELRNQHNASQYFLISISFLEYLNKNRLSRAEILLEE</sequence>
<dbReference type="Proteomes" id="UP000276133">
    <property type="component" value="Unassembled WGS sequence"/>
</dbReference>
<gene>
    <name evidence="2" type="ORF">BpHYR1_034197</name>
</gene>
<accession>A0A3M7RVS9</accession>
<name>A0A3M7RVS9_BRAPC</name>
<reference evidence="2 3" key="1">
    <citation type="journal article" date="2018" name="Sci. Rep.">
        <title>Genomic signatures of local adaptation to the degree of environmental predictability in rotifers.</title>
        <authorList>
            <person name="Franch-Gras L."/>
            <person name="Hahn C."/>
            <person name="Garcia-Roger E.M."/>
            <person name="Carmona M.J."/>
            <person name="Serra M."/>
            <person name="Gomez A."/>
        </authorList>
    </citation>
    <scope>NUCLEOTIDE SEQUENCE [LARGE SCALE GENOMIC DNA]</scope>
    <source>
        <strain evidence="2">HYR1</strain>
    </source>
</reference>
<feature type="transmembrane region" description="Helical" evidence="1">
    <location>
        <begin position="21"/>
        <end position="40"/>
    </location>
</feature>
<evidence type="ECO:0000313" key="2">
    <source>
        <dbReference type="EMBL" id="RNA27445.1"/>
    </source>
</evidence>
<dbReference type="AlphaFoldDB" id="A0A3M7RVS9"/>
<keyword evidence="1" id="KW-0472">Membrane</keyword>
<dbReference type="EMBL" id="REGN01002542">
    <property type="protein sequence ID" value="RNA27445.1"/>
    <property type="molecule type" value="Genomic_DNA"/>
</dbReference>
<evidence type="ECO:0000313" key="3">
    <source>
        <dbReference type="Proteomes" id="UP000276133"/>
    </source>
</evidence>
<evidence type="ECO:0000256" key="1">
    <source>
        <dbReference type="SAM" id="Phobius"/>
    </source>
</evidence>
<proteinExistence type="predicted"/>
<keyword evidence="1" id="KW-0812">Transmembrane</keyword>
<comment type="caution">
    <text evidence="2">The sequence shown here is derived from an EMBL/GenBank/DDBJ whole genome shotgun (WGS) entry which is preliminary data.</text>
</comment>
<organism evidence="2 3">
    <name type="scientific">Brachionus plicatilis</name>
    <name type="common">Marine rotifer</name>
    <name type="synonym">Brachionus muelleri</name>
    <dbReference type="NCBI Taxonomy" id="10195"/>
    <lineage>
        <taxon>Eukaryota</taxon>
        <taxon>Metazoa</taxon>
        <taxon>Spiralia</taxon>
        <taxon>Gnathifera</taxon>
        <taxon>Rotifera</taxon>
        <taxon>Eurotatoria</taxon>
        <taxon>Monogononta</taxon>
        <taxon>Pseudotrocha</taxon>
        <taxon>Ploima</taxon>
        <taxon>Brachionidae</taxon>
        <taxon>Brachionus</taxon>
    </lineage>
</organism>
<keyword evidence="1" id="KW-1133">Transmembrane helix</keyword>